<evidence type="ECO:0000313" key="2">
    <source>
        <dbReference type="Proteomes" id="UP000785679"/>
    </source>
</evidence>
<name>A0A8J8NDD7_HALGN</name>
<dbReference type="AlphaFoldDB" id="A0A8J8NDD7"/>
<accession>A0A8J8NDD7</accession>
<keyword evidence="2" id="KW-1185">Reference proteome</keyword>
<proteinExistence type="predicted"/>
<sequence>MKCLKLSLLLPVRKASNRYKISQSEERLQYSSKELYKARLNLSCLMVWKMKRGNLTTPKDHNRSIQTYRALRSKNLAVQGTSKGDSRHQLSSHLPLAQIMWCC</sequence>
<dbReference type="Proteomes" id="UP000785679">
    <property type="component" value="Unassembled WGS sequence"/>
</dbReference>
<comment type="caution">
    <text evidence="1">The sequence shown here is derived from an EMBL/GenBank/DDBJ whole genome shotgun (WGS) entry which is preliminary data.</text>
</comment>
<organism evidence="1 2">
    <name type="scientific">Halteria grandinella</name>
    <dbReference type="NCBI Taxonomy" id="5974"/>
    <lineage>
        <taxon>Eukaryota</taxon>
        <taxon>Sar</taxon>
        <taxon>Alveolata</taxon>
        <taxon>Ciliophora</taxon>
        <taxon>Intramacronucleata</taxon>
        <taxon>Spirotrichea</taxon>
        <taxon>Stichotrichia</taxon>
        <taxon>Sporadotrichida</taxon>
        <taxon>Halteriidae</taxon>
        <taxon>Halteria</taxon>
    </lineage>
</organism>
<evidence type="ECO:0000313" key="1">
    <source>
        <dbReference type="EMBL" id="TNV72629.1"/>
    </source>
</evidence>
<dbReference type="EMBL" id="RRYP01021563">
    <property type="protein sequence ID" value="TNV72629.1"/>
    <property type="molecule type" value="Genomic_DNA"/>
</dbReference>
<gene>
    <name evidence="1" type="ORF">FGO68_gene4334</name>
</gene>
<protein>
    <submittedName>
        <fullName evidence="1">Uncharacterized protein</fullName>
    </submittedName>
</protein>
<reference evidence="1" key="1">
    <citation type="submission" date="2019-06" db="EMBL/GenBank/DDBJ databases">
        <authorList>
            <person name="Zheng W."/>
        </authorList>
    </citation>
    <scope>NUCLEOTIDE SEQUENCE</scope>
    <source>
        <strain evidence="1">QDHG01</strain>
    </source>
</reference>